<dbReference type="Proteomes" id="UP000092574">
    <property type="component" value="Chromosome"/>
</dbReference>
<dbReference type="KEGG" id="byl:A4V09_03070"/>
<sequence length="62" mass="7039">MTVPAYDPLTDHILTNAGRGYTRINQITPDVAAPGYQTSCAFLDKRYDIQIQSGDMESWFKR</sequence>
<evidence type="ECO:0000313" key="1">
    <source>
        <dbReference type="EMBL" id="ANU74829.1"/>
    </source>
</evidence>
<dbReference type="GO" id="GO:0006508">
    <property type="term" value="P:proteolysis"/>
    <property type="evidence" value="ECO:0007669"/>
    <property type="project" value="InterPro"/>
</dbReference>
<dbReference type="GO" id="GO:0004252">
    <property type="term" value="F:serine-type endopeptidase activity"/>
    <property type="evidence" value="ECO:0007669"/>
    <property type="project" value="InterPro"/>
</dbReference>
<organism evidence="1 2">
    <name type="scientific">Blautia pseudococcoides</name>
    <dbReference type="NCBI Taxonomy" id="1796616"/>
    <lineage>
        <taxon>Bacteria</taxon>
        <taxon>Bacillati</taxon>
        <taxon>Bacillota</taxon>
        <taxon>Clostridia</taxon>
        <taxon>Lachnospirales</taxon>
        <taxon>Lachnospiraceae</taxon>
        <taxon>Blautia</taxon>
    </lineage>
</organism>
<proteinExistence type="predicted"/>
<reference evidence="1" key="1">
    <citation type="submission" date="2017-04" db="EMBL/GenBank/DDBJ databases">
        <title>Complete Genome Sequences of Twelve Strains of a Stable Defined Moderately Diverse Mouse Microbiota 2 (sDMDMm2).</title>
        <authorList>
            <person name="Uchimura Y."/>
            <person name="Wyss M."/>
            <person name="Brugiroux S."/>
            <person name="Limenitakis J.P."/>
            <person name="Stecher B."/>
            <person name="McCoy K.D."/>
            <person name="Macpherson A.J."/>
        </authorList>
    </citation>
    <scope>NUCLEOTIDE SEQUENCE</scope>
    <source>
        <strain evidence="1">YL58</strain>
    </source>
</reference>
<keyword evidence="2" id="KW-1185">Reference proteome</keyword>
<dbReference type="EMBL" id="CP015405">
    <property type="protein sequence ID" value="ANU74829.1"/>
    <property type="molecule type" value="Genomic_DNA"/>
</dbReference>
<dbReference type="Gene3D" id="3.40.50.200">
    <property type="entry name" value="Peptidase S8/S53 domain"/>
    <property type="match status" value="1"/>
</dbReference>
<name>A0A1C7I8F8_9FIRM</name>
<gene>
    <name evidence="1" type="ORF">A4V09_03070</name>
</gene>
<evidence type="ECO:0000313" key="2">
    <source>
        <dbReference type="Proteomes" id="UP000092574"/>
    </source>
</evidence>
<accession>A0A1C7I8F8</accession>
<dbReference type="AlphaFoldDB" id="A0A1C7I8F8"/>
<dbReference type="InterPro" id="IPR036852">
    <property type="entry name" value="Peptidase_S8/S53_dom_sf"/>
</dbReference>
<protein>
    <submittedName>
        <fullName evidence="1">Uncharacterized protein</fullName>
    </submittedName>
</protein>